<organism evidence="2 3">
    <name type="scientific">Adiantum capillus-veneris</name>
    <name type="common">Maidenhair fern</name>
    <dbReference type="NCBI Taxonomy" id="13818"/>
    <lineage>
        <taxon>Eukaryota</taxon>
        <taxon>Viridiplantae</taxon>
        <taxon>Streptophyta</taxon>
        <taxon>Embryophyta</taxon>
        <taxon>Tracheophyta</taxon>
        <taxon>Polypodiopsida</taxon>
        <taxon>Polypodiidae</taxon>
        <taxon>Polypodiales</taxon>
        <taxon>Pteridineae</taxon>
        <taxon>Pteridaceae</taxon>
        <taxon>Vittarioideae</taxon>
        <taxon>Adiantum</taxon>
    </lineage>
</organism>
<keyword evidence="1" id="KW-1133">Transmembrane helix</keyword>
<name>A0A9D4V6B5_ADICA</name>
<dbReference type="EMBL" id="JABFUD020000004">
    <property type="protein sequence ID" value="KAI5080625.1"/>
    <property type="molecule type" value="Genomic_DNA"/>
</dbReference>
<reference evidence="2" key="1">
    <citation type="submission" date="2021-01" db="EMBL/GenBank/DDBJ databases">
        <title>Adiantum capillus-veneris genome.</title>
        <authorList>
            <person name="Fang Y."/>
            <person name="Liao Q."/>
        </authorList>
    </citation>
    <scope>NUCLEOTIDE SEQUENCE</scope>
    <source>
        <strain evidence="2">H3</strain>
        <tissue evidence="2">Leaf</tissue>
    </source>
</reference>
<keyword evidence="1" id="KW-0812">Transmembrane</keyword>
<dbReference type="Gene3D" id="1.20.1530.20">
    <property type="match status" value="1"/>
</dbReference>
<keyword evidence="3" id="KW-1185">Reference proteome</keyword>
<feature type="transmembrane region" description="Helical" evidence="1">
    <location>
        <begin position="63"/>
        <end position="80"/>
    </location>
</feature>
<keyword evidence="1" id="KW-0472">Membrane</keyword>
<protein>
    <submittedName>
        <fullName evidence="2">Uncharacterized protein</fullName>
    </submittedName>
</protein>
<dbReference type="OrthoDB" id="203097at2759"/>
<evidence type="ECO:0000313" key="2">
    <source>
        <dbReference type="EMBL" id="KAI5080625.1"/>
    </source>
</evidence>
<proteinExistence type="predicted"/>
<evidence type="ECO:0000313" key="3">
    <source>
        <dbReference type="Proteomes" id="UP000886520"/>
    </source>
</evidence>
<gene>
    <name evidence="2" type="ORF">GOP47_0003808</name>
</gene>
<dbReference type="AlphaFoldDB" id="A0A9D4V6B5"/>
<comment type="caution">
    <text evidence="2">The sequence shown here is derived from an EMBL/GenBank/DDBJ whole genome shotgun (WGS) entry which is preliminary data.</text>
</comment>
<dbReference type="Proteomes" id="UP000886520">
    <property type="component" value="Chromosome 4"/>
</dbReference>
<accession>A0A9D4V6B5</accession>
<evidence type="ECO:0000256" key="1">
    <source>
        <dbReference type="SAM" id="Phobius"/>
    </source>
</evidence>
<sequence length="94" mass="10005">MCACSNAQPPAIPAAQQAENNKWADALSFATSLYPVYITAGGILAFTYPSAFSWFVSRGPSSYSLALATVMLAMGLSLSLEELFDVITNPFQSC</sequence>
<dbReference type="InterPro" id="IPR038770">
    <property type="entry name" value="Na+/solute_symporter_sf"/>
</dbReference>
<feature type="transmembrane region" description="Helical" evidence="1">
    <location>
        <begin position="34"/>
        <end position="56"/>
    </location>
</feature>